<dbReference type="PANTHER" id="PTHR23259:SF70">
    <property type="entry name" value="ACCESSORY GLAND PROTEIN ACP62F-RELATED"/>
    <property type="match status" value="1"/>
</dbReference>
<dbReference type="PANTHER" id="PTHR23259">
    <property type="entry name" value="RIDDLE"/>
    <property type="match status" value="1"/>
</dbReference>
<proteinExistence type="inferred from homology"/>
<feature type="domain" description="TIL" evidence="6">
    <location>
        <begin position="525"/>
        <end position="582"/>
    </location>
</feature>
<feature type="domain" description="TIL" evidence="6">
    <location>
        <begin position="240"/>
        <end position="297"/>
    </location>
</feature>
<name>A0A8D8G082_CULPI</name>
<evidence type="ECO:0000259" key="6">
    <source>
        <dbReference type="Pfam" id="PF01826"/>
    </source>
</evidence>
<feature type="domain" description="TIL" evidence="6">
    <location>
        <begin position="28"/>
        <end position="85"/>
    </location>
</feature>
<evidence type="ECO:0000256" key="3">
    <source>
        <dbReference type="ARBA" id="ARBA00022900"/>
    </source>
</evidence>
<evidence type="ECO:0000313" key="7">
    <source>
        <dbReference type="EMBL" id="CAG6491622.1"/>
    </source>
</evidence>
<feature type="domain" description="TIL" evidence="6">
    <location>
        <begin position="588"/>
        <end position="645"/>
    </location>
</feature>
<dbReference type="GO" id="GO:0004867">
    <property type="term" value="F:serine-type endopeptidase inhibitor activity"/>
    <property type="evidence" value="ECO:0007669"/>
    <property type="project" value="UniProtKB-KW"/>
</dbReference>
<dbReference type="Pfam" id="PF01826">
    <property type="entry name" value="TIL"/>
    <property type="match status" value="9"/>
</dbReference>
<organism evidence="7">
    <name type="scientific">Culex pipiens</name>
    <name type="common">House mosquito</name>
    <dbReference type="NCBI Taxonomy" id="7175"/>
    <lineage>
        <taxon>Eukaryota</taxon>
        <taxon>Metazoa</taxon>
        <taxon>Ecdysozoa</taxon>
        <taxon>Arthropoda</taxon>
        <taxon>Hexapoda</taxon>
        <taxon>Insecta</taxon>
        <taxon>Pterygota</taxon>
        <taxon>Neoptera</taxon>
        <taxon>Endopterygota</taxon>
        <taxon>Diptera</taxon>
        <taxon>Nematocera</taxon>
        <taxon>Culicoidea</taxon>
        <taxon>Culicidae</taxon>
        <taxon>Culicinae</taxon>
        <taxon>Culicini</taxon>
        <taxon>Culex</taxon>
        <taxon>Culex</taxon>
    </lineage>
</organism>
<dbReference type="SUPFAM" id="SSF57567">
    <property type="entry name" value="Serine protease inhibitors"/>
    <property type="match status" value="9"/>
</dbReference>
<keyword evidence="4" id="KW-1015">Disulfide bond</keyword>
<reference evidence="7" key="1">
    <citation type="submission" date="2021-05" db="EMBL/GenBank/DDBJ databases">
        <authorList>
            <person name="Alioto T."/>
            <person name="Alioto T."/>
            <person name="Gomez Garrido J."/>
        </authorList>
    </citation>
    <scope>NUCLEOTIDE SEQUENCE</scope>
</reference>
<dbReference type="CDD" id="cd19941">
    <property type="entry name" value="TIL"/>
    <property type="match status" value="9"/>
</dbReference>
<protein>
    <submittedName>
        <fullName evidence="7">Zonadhesin</fullName>
    </submittedName>
</protein>
<feature type="domain" description="TIL" evidence="6">
    <location>
        <begin position="107"/>
        <end position="164"/>
    </location>
</feature>
<dbReference type="InterPro" id="IPR051368">
    <property type="entry name" value="SerProtInhib-TIL_Domain"/>
</dbReference>
<dbReference type="AlphaFoldDB" id="A0A8D8G082"/>
<dbReference type="InterPro" id="IPR036084">
    <property type="entry name" value="Ser_inhib-like_sf"/>
</dbReference>
<accession>A0A8D8G082</accession>
<feature type="domain" description="TIL" evidence="6">
    <location>
        <begin position="454"/>
        <end position="511"/>
    </location>
</feature>
<keyword evidence="3" id="KW-0722">Serine protease inhibitor</keyword>
<feature type="domain" description="TIL" evidence="6">
    <location>
        <begin position="176"/>
        <end position="233"/>
    </location>
</feature>
<dbReference type="Gene3D" id="2.10.25.10">
    <property type="entry name" value="Laminin"/>
    <property type="match status" value="9"/>
</dbReference>
<feature type="chain" id="PRO_5034021753" evidence="5">
    <location>
        <begin position="20"/>
        <end position="663"/>
    </location>
</feature>
<dbReference type="FunFam" id="2.10.25.10:FF:000055">
    <property type="entry name" value="alpha-tectorin isoform X1"/>
    <property type="match status" value="3"/>
</dbReference>
<feature type="domain" description="TIL" evidence="6">
    <location>
        <begin position="311"/>
        <end position="367"/>
    </location>
</feature>
<sequence>MRLIAAGLLLVGTLAPTLAIPPTKPPCCPRHEVFTECGSSCPATCDSILERNANRVCPDVCVRGCVCREGFVRNRDGKCIPPDRCGRDGGHRPGDSSEEESGIRCHRRNEVFTECGSACPETCDSIAKGGSEPRICTKNCVIGCTCREGYVRNGDGECVLPEECPRHESSEKSTKCGCNEEFNRCGSACPETCDILLGVVPRKPCIKICVEGCFCKEGYVRNQDGKCVPTSECSVPEPVCPPNEIFKTCGTACPETCDTIREPNATRICTLQCVIGCACQDGFVRNHDGRCILPSECPALPEESSFIVPECAQNEVFSECGTACPDTCDNLNDAKPRPCTRNCVIGCICQEGFVRNDGGQCVQPSQCPSSDAPALSSLLLAPRPECGPNELYNECGTACPETCDTFNGLVENRACILLCVPGCFCKDGLVKNKDGQCVPPSECPNPIEIITPVCAKNEIFSKCGTACPSTCDTILGLTDNRICPKICRIGCVCQNGFVRNQNGQCVAPSECPGVSTPEPITTPKCASNEVFSQCGSACPATCETISGRTPPRVCPAVCISGCVCRAGYVRNAAGKCVPPYECESSPECGPREVYLECGSACPTTCRNVLNPNLEIACVDKCVAGCFCRDGLVRHHNGKCVSPKQCRIPIGIFTVGGSDELSAE</sequence>
<feature type="domain" description="TIL" evidence="6">
    <location>
        <begin position="386"/>
        <end position="443"/>
    </location>
</feature>
<evidence type="ECO:0000256" key="1">
    <source>
        <dbReference type="ARBA" id="ARBA00007611"/>
    </source>
</evidence>
<comment type="similarity">
    <text evidence="1">Belongs to the serine protease inhibitor-like (TIL domain-containing) family.</text>
</comment>
<keyword evidence="5" id="KW-0732">Signal</keyword>
<dbReference type="EMBL" id="HBUE01119197">
    <property type="protein sequence ID" value="CAG6491622.1"/>
    <property type="molecule type" value="Transcribed_RNA"/>
</dbReference>
<feature type="signal peptide" evidence="5">
    <location>
        <begin position="1"/>
        <end position="19"/>
    </location>
</feature>
<dbReference type="InterPro" id="IPR002919">
    <property type="entry name" value="TIL_dom"/>
</dbReference>
<evidence type="ECO:0000256" key="2">
    <source>
        <dbReference type="ARBA" id="ARBA00022690"/>
    </source>
</evidence>
<evidence type="ECO:0000256" key="5">
    <source>
        <dbReference type="SAM" id="SignalP"/>
    </source>
</evidence>
<keyword evidence="2" id="KW-0646">Protease inhibitor</keyword>
<evidence type="ECO:0000256" key="4">
    <source>
        <dbReference type="ARBA" id="ARBA00023157"/>
    </source>
</evidence>